<comment type="caution">
    <text evidence="1">The sequence shown here is derived from an EMBL/GenBank/DDBJ whole genome shotgun (WGS) entry which is preliminary data.</text>
</comment>
<evidence type="ECO:0000313" key="1">
    <source>
        <dbReference type="EMBL" id="MBB6080962.1"/>
    </source>
</evidence>
<keyword evidence="2" id="KW-1185">Reference proteome</keyword>
<name>A0A7W9WJD7_9ACTN</name>
<reference evidence="1 2" key="1">
    <citation type="submission" date="2020-08" db="EMBL/GenBank/DDBJ databases">
        <title>Genomic Encyclopedia of Type Strains, Phase IV (KMG-IV): sequencing the most valuable type-strain genomes for metagenomic binning, comparative biology and taxonomic classification.</title>
        <authorList>
            <person name="Goeker M."/>
        </authorList>
    </citation>
    <scope>NUCLEOTIDE SEQUENCE [LARGE SCALE GENOMIC DNA]</scope>
    <source>
        <strain evidence="1 2">DSM 43350</strain>
    </source>
</reference>
<dbReference type="RefSeq" id="WP_184566363.1">
    <property type="nucleotide sequence ID" value="NZ_BAAARS010000012.1"/>
</dbReference>
<dbReference type="Proteomes" id="UP000591537">
    <property type="component" value="Unassembled WGS sequence"/>
</dbReference>
<organism evidence="1 2">
    <name type="scientific">Streptomyces paradoxus</name>
    <dbReference type="NCBI Taxonomy" id="66375"/>
    <lineage>
        <taxon>Bacteria</taxon>
        <taxon>Bacillati</taxon>
        <taxon>Actinomycetota</taxon>
        <taxon>Actinomycetes</taxon>
        <taxon>Kitasatosporales</taxon>
        <taxon>Streptomycetaceae</taxon>
        <taxon>Streptomyces</taxon>
    </lineage>
</organism>
<dbReference type="InterPro" id="IPR010982">
    <property type="entry name" value="Lambda_DNA-bd_dom_sf"/>
</dbReference>
<protein>
    <recommendedName>
        <fullName evidence="3">DNA-binding protein</fullName>
    </recommendedName>
</protein>
<dbReference type="EMBL" id="JACHGV010000015">
    <property type="protein sequence ID" value="MBB6080962.1"/>
    <property type="molecule type" value="Genomic_DNA"/>
</dbReference>
<evidence type="ECO:0000313" key="2">
    <source>
        <dbReference type="Proteomes" id="UP000591537"/>
    </source>
</evidence>
<evidence type="ECO:0008006" key="3">
    <source>
        <dbReference type="Google" id="ProtNLM"/>
    </source>
</evidence>
<proteinExistence type="predicted"/>
<sequence>MPYVPHEVNAAKIAALVAAIDQAAFRLGYSGTEVLDVEELSVDTGLAPERVRQLLEGAEPEQPPTGSKDEREAFYRKLVGQRLSFLRKRADPSSEHGEALRVIGDEVGLSHALVSRLAKGTRSARVDYSSPLEARYQVPHGFLSQPEGPALADRLEKIKDGLWASVLREEIAEFGGKQMALRQTGGQPPSLEELVSIMDAVKARQRIQNRRAGASPDDLAGE</sequence>
<dbReference type="GO" id="GO:0003677">
    <property type="term" value="F:DNA binding"/>
    <property type="evidence" value="ECO:0007669"/>
    <property type="project" value="InterPro"/>
</dbReference>
<dbReference type="Gene3D" id="1.10.260.40">
    <property type="entry name" value="lambda repressor-like DNA-binding domains"/>
    <property type="match status" value="1"/>
</dbReference>
<gene>
    <name evidence="1" type="ORF">HNR57_006913</name>
</gene>
<dbReference type="AlphaFoldDB" id="A0A7W9WJD7"/>
<accession>A0A7W9WJD7</accession>